<keyword evidence="1" id="KW-0472">Membrane</keyword>
<proteinExistence type="predicted"/>
<dbReference type="InterPro" id="IPR006883">
    <property type="entry name" value="AcMNPV_PIF-4"/>
</dbReference>
<protein>
    <submittedName>
        <fullName evidence="2">Ac96-like protein</fullName>
    </submittedName>
</protein>
<keyword evidence="1" id="KW-0812">Transmembrane</keyword>
<dbReference type="EMBL" id="DQ504428">
    <property type="protein sequence ID" value="AAW81052.2"/>
    <property type="molecule type" value="Genomic_DNA"/>
</dbReference>
<dbReference type="KEGG" id="vg:5141903"/>
<accession>Q5EFK3</accession>
<evidence type="ECO:0000313" key="3">
    <source>
        <dbReference type="Proteomes" id="UP000214353"/>
    </source>
</evidence>
<evidence type="ECO:0000313" key="2">
    <source>
        <dbReference type="EMBL" id="AAW81052.2"/>
    </source>
</evidence>
<sequence length="172" mass="19535">MFSKISSVLIIVVVTVCLLIFLCAVAFLNPYRVHTIKLVADHSSTLQFGAYIDVYDLSLLTDVDRLFIIRPENVIVYNNRGTLFYYLNSASVFCPQEFALVRFNKYDIDNINQTGVYHTVCTNVNSIALVDHFVSLKSNIPDERLLLSLDQINYSIIDIINLLISSGYVEIK</sequence>
<evidence type="ECO:0000256" key="1">
    <source>
        <dbReference type="SAM" id="Phobius"/>
    </source>
</evidence>
<keyword evidence="1" id="KW-1133">Transmembrane helix</keyword>
<dbReference type="Pfam" id="PF04798">
    <property type="entry name" value="Baculo_19"/>
    <property type="match status" value="1"/>
</dbReference>
<feature type="transmembrane region" description="Helical" evidence="1">
    <location>
        <begin position="6"/>
        <end position="28"/>
    </location>
</feature>
<dbReference type="RefSeq" id="YP_717622.1">
    <property type="nucleotide sequence ID" value="NC_008293.1"/>
</dbReference>
<dbReference type="Proteomes" id="UP000214353">
    <property type="component" value="Segment"/>
</dbReference>
<reference evidence="2 3" key="1">
    <citation type="journal article" date="2009" name="BMC Genomics">
        <title>Genomic sequence, organization and characteristics of a new nucleopolyhedrovirus isolated from Clanis bilineata larva.</title>
        <authorList>
            <person name="Zhu S.Y."/>
            <person name="Yi J.P."/>
            <person name="Shen W.D."/>
            <person name="Wang L.Q."/>
            <person name="He H.G."/>
            <person name="Wang Y."/>
            <person name="Li B."/>
            <person name="Wang W.B."/>
        </authorList>
    </citation>
    <scope>NUCLEOTIDE SEQUENCE [LARGE SCALE GENOMIC DNA]</scope>
    <source>
        <strain evidence="2">DZ1</strain>
    </source>
</reference>
<dbReference type="GeneID" id="5141903"/>
<dbReference type="OrthoDB" id="16714at10239"/>
<name>Q5EFK3_9ABAC</name>
<organism evidence="2 3">
    <name type="scientific">Clanis bilineata nucleopolyhedrovirus</name>
    <dbReference type="NCBI Taxonomy" id="1307957"/>
    <lineage>
        <taxon>Viruses</taxon>
        <taxon>Viruses incertae sedis</taxon>
        <taxon>Naldaviricetes</taxon>
        <taxon>Lefavirales</taxon>
        <taxon>Baculoviridae</taxon>
        <taxon>Alphabaculovirus</taxon>
        <taxon>Alphabaculovirus clabilineatae</taxon>
    </lineage>
</organism>
<keyword evidence="3" id="KW-1185">Reference proteome</keyword>